<dbReference type="AlphaFoldDB" id="A0A841FG30"/>
<comment type="caution">
    <text evidence="2">The sequence shown here is derived from an EMBL/GenBank/DDBJ whole genome shotgun (WGS) entry which is preliminary data.</text>
</comment>
<dbReference type="Proteomes" id="UP000548476">
    <property type="component" value="Unassembled WGS sequence"/>
</dbReference>
<sequence>PLRGSAPETPAGASPQTPPGTPSLDPGLRGSHRPCDPSLPRVDARHREGRARAANWGRCLVFGGEARDSRTPGGGFARARFARRATHAAHAAHACLTTPSHAARTLSPPPARARFARRATTHHHGACSHPLAHVLASLAAPHQPYESTRPTPPPHLRFARACLPRLRFARARLPRLRFARARLPRLRSRSPPAASLALAPHGFARARLPRLRSRSPPHGFASLVLASRVFASLALAPTPSLRSPSPPARPHPTHPPLAPTPTPTVPSP</sequence>
<evidence type="ECO:0000313" key="2">
    <source>
        <dbReference type="EMBL" id="MBB6034565.1"/>
    </source>
</evidence>
<reference evidence="2 3" key="1">
    <citation type="submission" date="2020-08" db="EMBL/GenBank/DDBJ databases">
        <title>Genomic Encyclopedia of Type Strains, Phase IV (KMG-IV): sequencing the most valuable type-strain genomes for metagenomic binning, comparative biology and taxonomic classification.</title>
        <authorList>
            <person name="Goeker M."/>
        </authorList>
    </citation>
    <scope>NUCLEOTIDE SEQUENCE [LARGE SCALE GENOMIC DNA]</scope>
    <source>
        <strain evidence="2 3">YIM 65646</strain>
    </source>
</reference>
<accession>A0A841FG30</accession>
<organism evidence="2 3">
    <name type="scientific">Phytomonospora endophytica</name>
    <dbReference type="NCBI Taxonomy" id="714109"/>
    <lineage>
        <taxon>Bacteria</taxon>
        <taxon>Bacillati</taxon>
        <taxon>Actinomycetota</taxon>
        <taxon>Actinomycetes</taxon>
        <taxon>Micromonosporales</taxon>
        <taxon>Micromonosporaceae</taxon>
        <taxon>Phytomonospora</taxon>
    </lineage>
</organism>
<name>A0A841FG30_9ACTN</name>
<evidence type="ECO:0000313" key="3">
    <source>
        <dbReference type="Proteomes" id="UP000548476"/>
    </source>
</evidence>
<protein>
    <submittedName>
        <fullName evidence="2">Uncharacterized protein</fullName>
    </submittedName>
</protein>
<proteinExistence type="predicted"/>
<feature type="non-terminal residue" evidence="2">
    <location>
        <position position="1"/>
    </location>
</feature>
<gene>
    <name evidence="2" type="ORF">HNR73_002419</name>
</gene>
<feature type="region of interest" description="Disordered" evidence="1">
    <location>
        <begin position="237"/>
        <end position="268"/>
    </location>
</feature>
<evidence type="ECO:0000256" key="1">
    <source>
        <dbReference type="SAM" id="MobiDB-lite"/>
    </source>
</evidence>
<keyword evidence="3" id="KW-1185">Reference proteome</keyword>
<feature type="compositionally biased region" description="Pro residues" evidence="1">
    <location>
        <begin position="244"/>
        <end position="268"/>
    </location>
</feature>
<dbReference type="EMBL" id="JACHGT010000005">
    <property type="protein sequence ID" value="MBB6034565.1"/>
    <property type="molecule type" value="Genomic_DNA"/>
</dbReference>
<feature type="region of interest" description="Disordered" evidence="1">
    <location>
        <begin position="1"/>
        <end position="42"/>
    </location>
</feature>